<keyword evidence="1" id="KW-1133">Transmembrane helix</keyword>
<proteinExistence type="predicted"/>
<evidence type="ECO:0000256" key="1">
    <source>
        <dbReference type="SAM" id="Phobius"/>
    </source>
</evidence>
<keyword evidence="1" id="KW-0472">Membrane</keyword>
<feature type="transmembrane region" description="Helical" evidence="1">
    <location>
        <begin position="12"/>
        <end position="31"/>
    </location>
</feature>
<dbReference type="AlphaFoldDB" id="G9EQJ1"/>
<evidence type="ECO:0000313" key="2">
    <source>
        <dbReference type="EMBL" id="EHL30437.1"/>
    </source>
</evidence>
<dbReference type="STRING" id="658187.LDG_7538"/>
<protein>
    <submittedName>
        <fullName evidence="2">Uncharacterized protein</fullName>
    </submittedName>
</protein>
<keyword evidence="1" id="KW-0812">Transmembrane</keyword>
<evidence type="ECO:0000313" key="3">
    <source>
        <dbReference type="Proteomes" id="UP000002770"/>
    </source>
</evidence>
<dbReference type="eggNOG" id="ENOG5031ENB">
    <property type="taxonomic scope" value="Bacteria"/>
</dbReference>
<name>G9EQJ1_9GAMM</name>
<reference evidence="2 3" key="1">
    <citation type="journal article" date="2011" name="BMC Genomics">
        <title>Insight into cross-talk between intra-amoebal pathogens.</title>
        <authorList>
            <person name="Gimenez G."/>
            <person name="Bertelli C."/>
            <person name="Moliner C."/>
            <person name="Robert C."/>
            <person name="Raoult D."/>
            <person name="Fournier P.E."/>
            <person name="Greub G."/>
        </authorList>
    </citation>
    <scope>NUCLEOTIDE SEQUENCE [LARGE SCALE GENOMIC DNA]</scope>
    <source>
        <strain evidence="2 3">LLAP12</strain>
    </source>
</reference>
<dbReference type="RefSeq" id="WP_006871446.1">
    <property type="nucleotide sequence ID" value="NZ_JH413830.1"/>
</dbReference>
<dbReference type="Proteomes" id="UP000002770">
    <property type="component" value="Unassembled WGS sequence"/>
</dbReference>
<organism evidence="2 3">
    <name type="scientific">Legionella drancourtii LLAP12</name>
    <dbReference type="NCBI Taxonomy" id="658187"/>
    <lineage>
        <taxon>Bacteria</taxon>
        <taxon>Pseudomonadati</taxon>
        <taxon>Pseudomonadota</taxon>
        <taxon>Gammaproteobacteria</taxon>
        <taxon>Legionellales</taxon>
        <taxon>Legionellaceae</taxon>
        <taxon>Legionella</taxon>
    </lineage>
</organism>
<dbReference type="InParanoid" id="G9EQJ1"/>
<accession>G9EQJ1</accession>
<sequence length="56" mass="6241">MNKKDRENEYVGIISIFVIVILAVVLIYYFYLSHPSVSNVPVEAPTLQTNQTGGAQ</sequence>
<gene>
    <name evidence="2" type="ORF">LDG_7538</name>
</gene>
<dbReference type="EMBL" id="JH413830">
    <property type="protein sequence ID" value="EHL30437.1"/>
    <property type="molecule type" value="Genomic_DNA"/>
</dbReference>
<keyword evidence="3" id="KW-1185">Reference proteome</keyword>
<dbReference type="HOGENOM" id="CLU_3008749_0_0_6"/>